<comment type="caution">
    <text evidence="1">The sequence shown here is derived from an EMBL/GenBank/DDBJ whole genome shotgun (WGS) entry which is preliminary data.</text>
</comment>
<gene>
    <name evidence="1" type="ORF">NBRC111893_1667</name>
</gene>
<evidence type="ECO:0000313" key="1">
    <source>
        <dbReference type="EMBL" id="GAY73521.1"/>
    </source>
</evidence>
<proteinExistence type="predicted"/>
<sequence length="113" mass="12637">MQKVMGEQELTWGITDSATGDFLGIIKAFNLKAADGTAQISFITKTHQPETLLLQVVQRTVKFIIDHFESDQVLIHLEELDDNVIEVIESLGFKSNANANWSFQLTAAIRANF</sequence>
<dbReference type="AlphaFoldDB" id="A0A401FMR4"/>
<keyword evidence="2" id="KW-1185">Reference proteome</keyword>
<dbReference type="Gene3D" id="3.40.630.30">
    <property type="match status" value="1"/>
</dbReference>
<accession>A0A401FMR4</accession>
<dbReference type="Proteomes" id="UP000286974">
    <property type="component" value="Unassembled WGS sequence"/>
</dbReference>
<evidence type="ECO:0008006" key="3">
    <source>
        <dbReference type="Google" id="ProtNLM"/>
    </source>
</evidence>
<dbReference type="OrthoDB" id="2249426at2"/>
<protein>
    <recommendedName>
        <fullName evidence="3">N-acetyltransferase domain-containing protein</fullName>
    </recommendedName>
</protein>
<dbReference type="RefSeq" id="WP_125008466.1">
    <property type="nucleotide sequence ID" value="NZ_BEXA01000003.1"/>
</dbReference>
<name>A0A401FMR4_9LACO</name>
<dbReference type="EMBL" id="BEXA01000003">
    <property type="protein sequence ID" value="GAY73521.1"/>
    <property type="molecule type" value="Genomic_DNA"/>
</dbReference>
<organism evidence="1 2">
    <name type="scientific">Lentilactobacillus kosonis</name>
    <dbReference type="NCBI Taxonomy" id="2810561"/>
    <lineage>
        <taxon>Bacteria</taxon>
        <taxon>Bacillati</taxon>
        <taxon>Bacillota</taxon>
        <taxon>Bacilli</taxon>
        <taxon>Lactobacillales</taxon>
        <taxon>Lactobacillaceae</taxon>
        <taxon>Lentilactobacillus</taxon>
    </lineage>
</organism>
<reference evidence="1 2" key="1">
    <citation type="submission" date="2017-11" db="EMBL/GenBank/DDBJ databases">
        <title>Draft Genome Sequence of Lactobacillus curieae NBRC 111893 isolated from Koso, a Japanese sugar-Vegetable Fermented Beverage.</title>
        <authorList>
            <person name="Chiou T.Y."/>
            <person name="Oshima K."/>
            <person name="Suda W."/>
            <person name="Hattori M."/>
            <person name="Takahashi T."/>
        </authorList>
    </citation>
    <scope>NUCLEOTIDE SEQUENCE [LARGE SCALE GENOMIC DNA]</scope>
    <source>
        <strain evidence="1 2">NBRC111893</strain>
    </source>
</reference>
<evidence type="ECO:0000313" key="2">
    <source>
        <dbReference type="Proteomes" id="UP000286974"/>
    </source>
</evidence>